<dbReference type="STRING" id="1492898.SY85_08285"/>
<evidence type="ECO:0000313" key="2">
    <source>
        <dbReference type="Proteomes" id="UP000077177"/>
    </source>
</evidence>
<dbReference type="EMBL" id="CP011390">
    <property type="protein sequence ID" value="ANE50494.1"/>
    <property type="molecule type" value="Genomic_DNA"/>
</dbReference>
<gene>
    <name evidence="1" type="ORF">SY85_08285</name>
</gene>
<dbReference type="AlphaFoldDB" id="A0A172TUE1"/>
<organism evidence="1 2">
    <name type="scientific">Flavisolibacter tropicus</name>
    <dbReference type="NCBI Taxonomy" id="1492898"/>
    <lineage>
        <taxon>Bacteria</taxon>
        <taxon>Pseudomonadati</taxon>
        <taxon>Bacteroidota</taxon>
        <taxon>Chitinophagia</taxon>
        <taxon>Chitinophagales</taxon>
        <taxon>Chitinophagaceae</taxon>
        <taxon>Flavisolibacter</taxon>
    </lineage>
</organism>
<dbReference type="Proteomes" id="UP000077177">
    <property type="component" value="Chromosome"/>
</dbReference>
<protein>
    <submittedName>
        <fullName evidence="1">Uncharacterized protein</fullName>
    </submittedName>
</protein>
<sequence>MKTLALKGVTNVFILTLKTNTMRTIKIGTLCMLLHAFALSAAAQNKFPLREPDYNKPALFDDLPSKLPFDINVVDELLDSPEEHSISIPLTKTLRFQGKVVSKSDNTDPNLKSIVIKSTNRLGATFTLTRMHNENGGFSYQGRIVSFKHGDAFELQIENGLYVLSKTKLYDLLSE</sequence>
<reference evidence="1 2" key="2">
    <citation type="journal article" date="2016" name="Int. J. Syst. Evol. Microbiol.">
        <title>Flavisolibacter tropicus sp. nov., isolated from tropical soil.</title>
        <authorList>
            <person name="Lee J.J."/>
            <person name="Kang M.S."/>
            <person name="Kim G.S."/>
            <person name="Lee C.S."/>
            <person name="Lim S."/>
            <person name="Lee J."/>
            <person name="Roh S.H."/>
            <person name="Kang H."/>
            <person name="Ha J.M."/>
            <person name="Bae S."/>
            <person name="Jung H.Y."/>
            <person name="Kim M.K."/>
        </authorList>
    </citation>
    <scope>NUCLEOTIDE SEQUENCE [LARGE SCALE GENOMIC DNA]</scope>
    <source>
        <strain evidence="1 2">LCS9</strain>
    </source>
</reference>
<proteinExistence type="predicted"/>
<keyword evidence="2" id="KW-1185">Reference proteome</keyword>
<accession>A0A172TUE1</accession>
<dbReference type="KEGG" id="fla:SY85_08285"/>
<evidence type="ECO:0000313" key="1">
    <source>
        <dbReference type="EMBL" id="ANE50494.1"/>
    </source>
</evidence>
<name>A0A172TUE1_9BACT</name>
<reference evidence="2" key="1">
    <citation type="submission" date="2015-01" db="EMBL/GenBank/DDBJ databases">
        <title>Flavisolibacter sp./LCS9/ whole genome sequencing.</title>
        <authorList>
            <person name="Kim M.K."/>
            <person name="Srinivasan S."/>
            <person name="Lee J.-J."/>
        </authorList>
    </citation>
    <scope>NUCLEOTIDE SEQUENCE [LARGE SCALE GENOMIC DNA]</scope>
    <source>
        <strain evidence="2">LCS9</strain>
    </source>
</reference>